<dbReference type="Proteomes" id="UP000054921">
    <property type="component" value="Unassembled WGS sequence"/>
</dbReference>
<proteinExistence type="predicted"/>
<evidence type="ECO:0000313" key="3">
    <source>
        <dbReference type="EMBL" id="VEB34447.1"/>
    </source>
</evidence>
<gene>
    <name evidence="2" type="primary">rsmC</name>
    <name evidence="2" type="ORF">Lche_2754</name>
    <name evidence="3" type="ORF">NCTC11976_00846</name>
</gene>
<evidence type="ECO:0000313" key="4">
    <source>
        <dbReference type="Proteomes" id="UP000054921"/>
    </source>
</evidence>
<dbReference type="Gene3D" id="3.40.50.150">
    <property type="entry name" value="Vaccinia Virus protein VP39"/>
    <property type="match status" value="1"/>
</dbReference>
<feature type="domain" description="Methyltransferase type 12" evidence="1">
    <location>
        <begin position="55"/>
        <end position="146"/>
    </location>
</feature>
<keyword evidence="2" id="KW-0489">Methyltransferase</keyword>
<sequence length="254" mass="29224">MEKNTGSLAQKEHYEKIHDLYEQHYYDPTSIAFREQFIYKPLLNNIDLNNKRVADLACGSGYNSLYLKNKFPEIMTHGFDISAKACAAYRQIVGSEAYELDLTAATSTFNQQYDHAIVVGGIHHCIASLENTFLNISQMLKPGGSLLMCEASSSFMLESVRKLWYKKSKYFDADSEEALQHDQLHQSFGSDFEVKFVKYMGGPAYFLILNSLILNLPLSFKKFISKPLFFLEEIYNLLPGDFFFPYFLAEWVKK</sequence>
<keyword evidence="2" id="KW-0808">Transferase</keyword>
<dbReference type="SUPFAM" id="SSF53335">
    <property type="entry name" value="S-adenosyl-L-methionine-dependent methyltransferases"/>
    <property type="match status" value="1"/>
</dbReference>
<dbReference type="CDD" id="cd02440">
    <property type="entry name" value="AdoMet_MTases"/>
    <property type="match status" value="1"/>
</dbReference>
<dbReference type="Pfam" id="PF08242">
    <property type="entry name" value="Methyltransf_12"/>
    <property type="match status" value="1"/>
</dbReference>
<organism evidence="2 4">
    <name type="scientific">Legionella cherrii</name>
    <dbReference type="NCBI Taxonomy" id="28084"/>
    <lineage>
        <taxon>Bacteria</taxon>
        <taxon>Pseudomonadati</taxon>
        <taxon>Pseudomonadota</taxon>
        <taxon>Gammaproteobacteria</taxon>
        <taxon>Legionellales</taxon>
        <taxon>Legionellaceae</taxon>
        <taxon>Legionella</taxon>
    </lineage>
</organism>
<dbReference type="GO" id="GO:0052914">
    <property type="term" value="F:16S rRNA (guanine(1207)-N(2))-methyltransferase activity"/>
    <property type="evidence" value="ECO:0007669"/>
    <property type="project" value="UniProtKB-EC"/>
</dbReference>
<reference evidence="2 4" key="1">
    <citation type="submission" date="2015-11" db="EMBL/GenBank/DDBJ databases">
        <title>Genomic analysis of 38 Legionella species identifies large and diverse effector repertoires.</title>
        <authorList>
            <person name="Burstein D."/>
            <person name="Amaro F."/>
            <person name="Zusman T."/>
            <person name="Lifshitz Z."/>
            <person name="Cohen O."/>
            <person name="Gilbert J.A."/>
            <person name="Pupko T."/>
            <person name="Shuman H.A."/>
            <person name="Segal G."/>
        </authorList>
    </citation>
    <scope>NUCLEOTIDE SEQUENCE [LARGE SCALE GENOMIC DNA]</scope>
    <source>
        <strain evidence="2 4">ORW</strain>
    </source>
</reference>
<evidence type="ECO:0000259" key="1">
    <source>
        <dbReference type="Pfam" id="PF08242"/>
    </source>
</evidence>
<accession>A0A0W0SAU9</accession>
<keyword evidence="5" id="KW-1185">Reference proteome</keyword>
<dbReference type="EC" id="2.1.1.172" evidence="2"/>
<dbReference type="EMBL" id="LR134173">
    <property type="protein sequence ID" value="VEB34447.1"/>
    <property type="molecule type" value="Genomic_DNA"/>
</dbReference>
<dbReference type="PATRIC" id="fig|28084.5.peg.2983"/>
<dbReference type="PANTHER" id="PTHR43464">
    <property type="entry name" value="METHYLTRANSFERASE"/>
    <property type="match status" value="1"/>
</dbReference>
<dbReference type="OrthoDB" id="529208at2"/>
<dbReference type="STRING" id="28084.Lche_2754"/>
<evidence type="ECO:0000313" key="5">
    <source>
        <dbReference type="Proteomes" id="UP000277577"/>
    </source>
</evidence>
<dbReference type="InterPro" id="IPR029063">
    <property type="entry name" value="SAM-dependent_MTases_sf"/>
</dbReference>
<dbReference type="Proteomes" id="UP000277577">
    <property type="component" value="Chromosome"/>
</dbReference>
<protein>
    <submittedName>
        <fullName evidence="2">Ribosomal RNA small subunit methyltransferase C</fullName>
        <ecNumber evidence="2">2.1.1.172</ecNumber>
    </submittedName>
    <submittedName>
        <fullName evidence="3">Trans-aconitate methyltransferase</fullName>
    </submittedName>
</protein>
<reference evidence="3 5" key="2">
    <citation type="submission" date="2018-12" db="EMBL/GenBank/DDBJ databases">
        <authorList>
            <consortium name="Pathogen Informatics"/>
        </authorList>
    </citation>
    <scope>NUCLEOTIDE SEQUENCE [LARGE SCALE GENOMIC DNA]</scope>
    <source>
        <strain evidence="3 5">NCTC11976</strain>
    </source>
</reference>
<dbReference type="AlphaFoldDB" id="A0A0W0SAU9"/>
<dbReference type="EMBL" id="LNXW01000013">
    <property type="protein sequence ID" value="KTC80734.1"/>
    <property type="molecule type" value="Genomic_DNA"/>
</dbReference>
<dbReference type="InterPro" id="IPR013217">
    <property type="entry name" value="Methyltransf_12"/>
</dbReference>
<name>A0A0W0SAU9_9GAMM</name>
<dbReference type="RefSeq" id="WP_028382484.1">
    <property type="nucleotide sequence ID" value="NZ_CAAAIT010000005.1"/>
</dbReference>
<evidence type="ECO:0000313" key="2">
    <source>
        <dbReference type="EMBL" id="KTC80734.1"/>
    </source>
</evidence>